<feature type="compositionally biased region" description="Basic and acidic residues" evidence="1">
    <location>
        <begin position="124"/>
        <end position="142"/>
    </location>
</feature>
<feature type="region of interest" description="Disordered" evidence="1">
    <location>
        <begin position="111"/>
        <end position="149"/>
    </location>
</feature>
<dbReference type="Proteomes" id="UP000734854">
    <property type="component" value="Unassembled WGS sequence"/>
</dbReference>
<dbReference type="AlphaFoldDB" id="A0A8J5F139"/>
<dbReference type="PANTHER" id="PTHR46328">
    <property type="entry name" value="FAR-RED IMPAIRED RESPONSIVE (FAR1) FAMILY PROTEIN-RELATED"/>
    <property type="match status" value="1"/>
</dbReference>
<dbReference type="InterPro" id="IPR020103">
    <property type="entry name" value="PsdUridine_synth_cat_dom_sf"/>
</dbReference>
<evidence type="ECO:0000256" key="1">
    <source>
        <dbReference type="SAM" id="MobiDB-lite"/>
    </source>
</evidence>
<dbReference type="PANTHER" id="PTHR46328:SF35">
    <property type="entry name" value="PROTEIN FAR1-RELATED SEQUENCE 5-LIKE"/>
    <property type="match status" value="1"/>
</dbReference>
<comment type="caution">
    <text evidence="3">The sequence shown here is derived from an EMBL/GenBank/DDBJ whole genome shotgun (WGS) entry which is preliminary data.</text>
</comment>
<dbReference type="EMBL" id="JACMSC010000017">
    <property type="protein sequence ID" value="KAG6479512.1"/>
    <property type="molecule type" value="Genomic_DNA"/>
</dbReference>
<dbReference type="GO" id="GO:0009982">
    <property type="term" value="F:pseudouridine synthase activity"/>
    <property type="evidence" value="ECO:0007669"/>
    <property type="project" value="InterPro"/>
</dbReference>
<name>A0A8J5F139_ZINOF</name>
<proteinExistence type="predicted"/>
<dbReference type="GO" id="GO:0001522">
    <property type="term" value="P:pseudouridine synthesis"/>
    <property type="evidence" value="ECO:0007669"/>
    <property type="project" value="InterPro"/>
</dbReference>
<feature type="compositionally biased region" description="Basic and acidic residues" evidence="1">
    <location>
        <begin position="572"/>
        <end position="582"/>
    </location>
</feature>
<accession>A0A8J5F139</accession>
<dbReference type="InterPro" id="IPR004330">
    <property type="entry name" value="FAR1_DNA_bnd_dom"/>
</dbReference>
<feature type="compositionally biased region" description="Polar residues" evidence="1">
    <location>
        <begin position="29"/>
        <end position="39"/>
    </location>
</feature>
<evidence type="ECO:0000313" key="4">
    <source>
        <dbReference type="Proteomes" id="UP000734854"/>
    </source>
</evidence>
<feature type="region of interest" description="Disordered" evidence="1">
    <location>
        <begin position="572"/>
        <end position="593"/>
    </location>
</feature>
<organism evidence="3 4">
    <name type="scientific">Zingiber officinale</name>
    <name type="common">Ginger</name>
    <name type="synonym">Amomum zingiber</name>
    <dbReference type="NCBI Taxonomy" id="94328"/>
    <lineage>
        <taxon>Eukaryota</taxon>
        <taxon>Viridiplantae</taxon>
        <taxon>Streptophyta</taxon>
        <taxon>Embryophyta</taxon>
        <taxon>Tracheophyta</taxon>
        <taxon>Spermatophyta</taxon>
        <taxon>Magnoliopsida</taxon>
        <taxon>Liliopsida</taxon>
        <taxon>Zingiberales</taxon>
        <taxon>Zingiberaceae</taxon>
        <taxon>Zingiber</taxon>
    </lineage>
</organism>
<dbReference type="SUPFAM" id="SSF55120">
    <property type="entry name" value="Pseudouridine synthase"/>
    <property type="match status" value="1"/>
</dbReference>
<evidence type="ECO:0000313" key="3">
    <source>
        <dbReference type="EMBL" id="KAG6479512.1"/>
    </source>
</evidence>
<dbReference type="InterPro" id="IPR020095">
    <property type="entry name" value="PsdUridine_synth_TruA_C"/>
</dbReference>
<feature type="region of interest" description="Disordered" evidence="1">
    <location>
        <begin position="18"/>
        <end position="61"/>
    </location>
</feature>
<dbReference type="GO" id="GO:0003723">
    <property type="term" value="F:RNA binding"/>
    <property type="evidence" value="ECO:0007669"/>
    <property type="project" value="InterPro"/>
</dbReference>
<keyword evidence="4" id="KW-1185">Reference proteome</keyword>
<feature type="domain" description="FAR1" evidence="2">
    <location>
        <begin position="170"/>
        <end position="247"/>
    </location>
</feature>
<evidence type="ECO:0000259" key="2">
    <source>
        <dbReference type="Pfam" id="PF03101"/>
    </source>
</evidence>
<dbReference type="Pfam" id="PF03101">
    <property type="entry name" value="FAR1"/>
    <property type="match status" value="1"/>
</dbReference>
<reference evidence="3 4" key="1">
    <citation type="submission" date="2020-08" db="EMBL/GenBank/DDBJ databases">
        <title>Plant Genome Project.</title>
        <authorList>
            <person name="Zhang R.-G."/>
        </authorList>
    </citation>
    <scope>NUCLEOTIDE SEQUENCE [LARGE SCALE GENOMIC DNA]</scope>
    <source>
        <tissue evidence="3">Rhizome</tissue>
    </source>
</reference>
<protein>
    <recommendedName>
        <fullName evidence="2">FAR1 domain-containing protein</fullName>
    </recommendedName>
</protein>
<gene>
    <name evidence="3" type="ORF">ZIOFF_062978</name>
</gene>
<sequence>MASSVASSTSALSLLTTQPSRQIFGRSPSCPNFSPSAAVSNLAKPSHSPPSRSPFRSPPSRQNFRAILHPRVLPSILHPRVLEERREALTSAATPTFPASRASRRLAFSKIRAKQQPSEESVMEEGKIDSSEIKDKNDHVDQDSSTSSVNEVKLPEIGMTFSSEEEVRIFYNSYAQNIGFGICKLGGRNGDDGKQKYFSIGCAKNGRKVSQAKNILYPRPSTKANCKAKINVAIRNDQNFVITSIVHTQSELLWYVWLQIRKQINQEDMERIRYISLFVEYVHTHDMKTNGTKLHYRRVLMDDERGKTVPNWRPRRLGGRLGTTRTGSEEFTQKHSVRTAFGGREMVAHFITPFMFDSLDTLHSALNGLLPREIRSAYKLNPVVMREAVAYFVGKHDFSSFANAAHNDWLGNPVKEIFCFDIVETAEVLVKAQQDIGDTLGELGLTFVRGEVEQANDVRYPERERRSCSSREKRKQNTIKKLTREEEEVAAEEVTQETSLLVRECEGGELGCCFAPIFEKASPRLARLARKAESPQKLGLRASLREREGGEWKGERKGGEWHETFDARVENERENARVENGRASRGWRLRPKG</sequence>
<dbReference type="Gene3D" id="3.30.70.660">
    <property type="entry name" value="Pseudouridine synthase I, catalytic domain, C-terminal subdomain"/>
    <property type="match status" value="1"/>
</dbReference>